<dbReference type="VEuPathDB" id="FungiDB:A1O9_07221"/>
<feature type="domain" description="Cupin type-2" evidence="1">
    <location>
        <begin position="97"/>
        <end position="162"/>
    </location>
</feature>
<evidence type="ECO:0000259" key="1">
    <source>
        <dbReference type="Pfam" id="PF07883"/>
    </source>
</evidence>
<dbReference type="InterPro" id="IPR047142">
    <property type="entry name" value="OryJ/VirC-like"/>
</dbReference>
<dbReference type="PANTHER" id="PTHR36156:SF2">
    <property type="entry name" value="CUPIN TYPE-2 DOMAIN-CONTAINING PROTEIN"/>
    <property type="match status" value="1"/>
</dbReference>
<gene>
    <name evidence="2" type="ORF">A1O9_07221</name>
</gene>
<dbReference type="CDD" id="cd02231">
    <property type="entry name" value="cupin_BLL6423-like"/>
    <property type="match status" value="1"/>
</dbReference>
<dbReference type="OrthoDB" id="5840532at2759"/>
<proteinExistence type="predicted"/>
<name>A0A072PAX8_9EURO</name>
<dbReference type="Gene3D" id="2.60.120.10">
    <property type="entry name" value="Jelly Rolls"/>
    <property type="match status" value="1"/>
</dbReference>
<accession>A0A072PAX8</accession>
<dbReference type="RefSeq" id="XP_013259621.1">
    <property type="nucleotide sequence ID" value="XM_013404167.1"/>
</dbReference>
<dbReference type="Pfam" id="PF07883">
    <property type="entry name" value="Cupin_2"/>
    <property type="match status" value="1"/>
</dbReference>
<dbReference type="EMBL" id="AMGV01000005">
    <property type="protein sequence ID" value="KEF57031.1"/>
    <property type="molecule type" value="Genomic_DNA"/>
</dbReference>
<reference evidence="2 3" key="1">
    <citation type="submission" date="2013-03" db="EMBL/GenBank/DDBJ databases">
        <title>The Genome Sequence of Exophiala aquamarina CBS 119918.</title>
        <authorList>
            <consortium name="The Broad Institute Genomics Platform"/>
            <person name="Cuomo C."/>
            <person name="de Hoog S."/>
            <person name="Gorbushina A."/>
            <person name="Walker B."/>
            <person name="Young S.K."/>
            <person name="Zeng Q."/>
            <person name="Gargeya S."/>
            <person name="Fitzgerald M."/>
            <person name="Haas B."/>
            <person name="Abouelleil A."/>
            <person name="Allen A.W."/>
            <person name="Alvarado L."/>
            <person name="Arachchi H.M."/>
            <person name="Berlin A.M."/>
            <person name="Chapman S.B."/>
            <person name="Gainer-Dewar J."/>
            <person name="Goldberg J."/>
            <person name="Griggs A."/>
            <person name="Gujja S."/>
            <person name="Hansen M."/>
            <person name="Howarth C."/>
            <person name="Imamovic A."/>
            <person name="Ireland A."/>
            <person name="Larimer J."/>
            <person name="McCowan C."/>
            <person name="Murphy C."/>
            <person name="Pearson M."/>
            <person name="Poon T.W."/>
            <person name="Priest M."/>
            <person name="Roberts A."/>
            <person name="Saif S."/>
            <person name="Shea T."/>
            <person name="Sisk P."/>
            <person name="Sykes S."/>
            <person name="Wortman J."/>
            <person name="Nusbaum C."/>
            <person name="Birren B."/>
        </authorList>
    </citation>
    <scope>NUCLEOTIDE SEQUENCE [LARGE SCALE GENOMIC DNA]</scope>
    <source>
        <strain evidence="2 3">CBS 119918</strain>
    </source>
</reference>
<dbReference type="STRING" id="1182545.A0A072PAX8"/>
<dbReference type="PANTHER" id="PTHR36156">
    <property type="entry name" value="SLR2101 PROTEIN"/>
    <property type="match status" value="1"/>
</dbReference>
<keyword evidence="3" id="KW-1185">Reference proteome</keyword>
<dbReference type="Proteomes" id="UP000027920">
    <property type="component" value="Unassembled WGS sequence"/>
</dbReference>
<evidence type="ECO:0000313" key="3">
    <source>
        <dbReference type="Proteomes" id="UP000027920"/>
    </source>
</evidence>
<dbReference type="AlphaFoldDB" id="A0A072PAX8"/>
<dbReference type="InterPro" id="IPR014710">
    <property type="entry name" value="RmlC-like_jellyroll"/>
</dbReference>
<comment type="caution">
    <text evidence="2">The sequence shown here is derived from an EMBL/GenBank/DDBJ whole genome shotgun (WGS) entry which is preliminary data.</text>
</comment>
<dbReference type="HOGENOM" id="CLU_096188_0_1_1"/>
<organism evidence="2 3">
    <name type="scientific">Exophiala aquamarina CBS 119918</name>
    <dbReference type="NCBI Taxonomy" id="1182545"/>
    <lineage>
        <taxon>Eukaryota</taxon>
        <taxon>Fungi</taxon>
        <taxon>Dikarya</taxon>
        <taxon>Ascomycota</taxon>
        <taxon>Pezizomycotina</taxon>
        <taxon>Eurotiomycetes</taxon>
        <taxon>Chaetothyriomycetidae</taxon>
        <taxon>Chaetothyriales</taxon>
        <taxon>Herpotrichiellaceae</taxon>
        <taxon>Exophiala</taxon>
    </lineage>
</organism>
<dbReference type="SUPFAM" id="SSF51182">
    <property type="entry name" value="RmlC-like cupins"/>
    <property type="match status" value="1"/>
</dbReference>
<dbReference type="InterPro" id="IPR011051">
    <property type="entry name" value="RmlC_Cupin_sf"/>
</dbReference>
<protein>
    <recommendedName>
        <fullName evidence="1">Cupin type-2 domain-containing protein</fullName>
    </recommendedName>
</protein>
<evidence type="ECO:0000313" key="2">
    <source>
        <dbReference type="EMBL" id="KEF57031.1"/>
    </source>
</evidence>
<sequence length="194" mass="21547">MAPKQGLIEKPISALPRIHRLITSHDENSGQAIIHSFEPGLWQPMRNNTVALDLVYTTSEFPVQMNNDADVEAHERVVEKGVGLVNPGGSVCRMVDFSPSNDPMMHRTKSLDYGVVLEGEIELILDSGEMKTLRRGDVAIQRGTMHAWRNPSTTQWARMMFVLLDSQALQIGNYSLKESLAPGQHEIQGSGNDK</sequence>
<dbReference type="InterPro" id="IPR013096">
    <property type="entry name" value="Cupin_2"/>
</dbReference>
<dbReference type="GeneID" id="25282135"/>